<proteinExistence type="predicted"/>
<gene>
    <name evidence="2" type="ORF">ABZZ21_15550</name>
</gene>
<organism evidence="2 3">
    <name type="scientific">Streptomyces ossamyceticus</name>
    <dbReference type="NCBI Taxonomy" id="249581"/>
    <lineage>
        <taxon>Bacteria</taxon>
        <taxon>Bacillati</taxon>
        <taxon>Actinomycetota</taxon>
        <taxon>Actinomycetes</taxon>
        <taxon>Kitasatosporales</taxon>
        <taxon>Streptomycetaceae</taxon>
        <taxon>Streptomyces</taxon>
    </lineage>
</organism>
<feature type="region of interest" description="Disordered" evidence="1">
    <location>
        <begin position="47"/>
        <end position="80"/>
    </location>
</feature>
<evidence type="ECO:0008006" key="4">
    <source>
        <dbReference type="Google" id="ProtNLM"/>
    </source>
</evidence>
<comment type="caution">
    <text evidence="2">The sequence shown here is derived from an EMBL/GenBank/DDBJ whole genome shotgun (WGS) entry which is preliminary data.</text>
</comment>
<dbReference type="EMBL" id="JBEXPZ010000018">
    <property type="protein sequence ID" value="MET9845955.1"/>
    <property type="molecule type" value="Genomic_DNA"/>
</dbReference>
<evidence type="ECO:0000256" key="1">
    <source>
        <dbReference type="SAM" id="MobiDB-lite"/>
    </source>
</evidence>
<evidence type="ECO:0000313" key="2">
    <source>
        <dbReference type="EMBL" id="MET9845955.1"/>
    </source>
</evidence>
<accession>A0ABV2UWK8</accession>
<name>A0ABV2UWK8_9ACTN</name>
<protein>
    <recommendedName>
        <fullName evidence="4">Tetratricopeptide repeat protein</fullName>
    </recommendedName>
</protein>
<dbReference type="RefSeq" id="WP_355397210.1">
    <property type="nucleotide sequence ID" value="NZ_JBEXPZ010000018.1"/>
</dbReference>
<dbReference type="Proteomes" id="UP001550210">
    <property type="component" value="Unassembled WGS sequence"/>
</dbReference>
<evidence type="ECO:0000313" key="3">
    <source>
        <dbReference type="Proteomes" id="UP001550210"/>
    </source>
</evidence>
<reference evidence="2 3" key="1">
    <citation type="submission" date="2024-06" db="EMBL/GenBank/DDBJ databases">
        <title>The Natural Products Discovery Center: Release of the First 8490 Sequenced Strains for Exploring Actinobacteria Biosynthetic Diversity.</title>
        <authorList>
            <person name="Kalkreuter E."/>
            <person name="Kautsar S.A."/>
            <person name="Yang D."/>
            <person name="Bader C.D."/>
            <person name="Teijaro C.N."/>
            <person name="Fluegel L."/>
            <person name="Davis C.M."/>
            <person name="Simpson J.R."/>
            <person name="Lauterbach L."/>
            <person name="Steele A.D."/>
            <person name="Gui C."/>
            <person name="Meng S."/>
            <person name="Li G."/>
            <person name="Viehrig K."/>
            <person name="Ye F."/>
            <person name="Su P."/>
            <person name="Kiefer A.F."/>
            <person name="Nichols A."/>
            <person name="Cepeda A.J."/>
            <person name="Yan W."/>
            <person name="Fan B."/>
            <person name="Jiang Y."/>
            <person name="Adhikari A."/>
            <person name="Zheng C.-J."/>
            <person name="Schuster L."/>
            <person name="Cowan T.M."/>
            <person name="Smanski M.J."/>
            <person name="Chevrette M.G."/>
            <person name="De Carvalho L.P.S."/>
            <person name="Shen B."/>
        </authorList>
    </citation>
    <scope>NUCLEOTIDE SEQUENCE [LARGE SCALE GENOMIC DNA]</scope>
    <source>
        <strain evidence="2 3">NPDC006434</strain>
    </source>
</reference>
<sequence>MRAQAALAQHRGDPHEAARLFERAAQAYAPSGATLWQAYSLLLATPRRRPRETPEAPSSCGDGPTVSSATAAHACCPTWP</sequence>
<keyword evidence="3" id="KW-1185">Reference proteome</keyword>